<dbReference type="GO" id="GO:0045944">
    <property type="term" value="P:positive regulation of transcription by RNA polymerase II"/>
    <property type="evidence" value="ECO:0007669"/>
    <property type="project" value="InterPro"/>
</dbReference>
<dbReference type="GO" id="GO:0005634">
    <property type="term" value="C:nucleus"/>
    <property type="evidence" value="ECO:0007669"/>
    <property type="project" value="UniProtKB-SubCell"/>
</dbReference>
<dbReference type="GO" id="GO:0046983">
    <property type="term" value="F:protein dimerization activity"/>
    <property type="evidence" value="ECO:0007669"/>
    <property type="project" value="InterPro"/>
</dbReference>
<evidence type="ECO:0000313" key="11">
    <source>
        <dbReference type="Proteomes" id="UP000078284"/>
    </source>
</evidence>
<dbReference type="EMBL" id="CACSHJ010000095">
    <property type="protein sequence ID" value="CAA0397701.1"/>
    <property type="molecule type" value="Genomic_DNA"/>
</dbReference>
<evidence type="ECO:0000256" key="6">
    <source>
        <dbReference type="SAM" id="Coils"/>
    </source>
</evidence>
<dbReference type="Pfam" id="PF00319">
    <property type="entry name" value="SRF-TF"/>
    <property type="match status" value="1"/>
</dbReference>
<dbReference type="Proteomes" id="UP000426265">
    <property type="component" value="Unassembled WGS sequence"/>
</dbReference>
<evidence type="ECO:0000256" key="5">
    <source>
        <dbReference type="ARBA" id="ARBA00023242"/>
    </source>
</evidence>
<dbReference type="Proteomes" id="UP000434276">
    <property type="component" value="Unassembled WGS sequence"/>
</dbReference>
<sequence>MVRSTKGRQKIEMKKMENESNLQVTFSKRRFGLFKKASELCTLSGAEILLIVFSPGGKVFSFGHPSVQELIHRFSNPNHNSAIVHHQNNNLQLVETRPDRNIQYLNNILTEVLANQEKEKQKRMVLDLLKESREQVGNWYEKDVKDLDMNETNQLISALQDVKKKLVREMSQYSQVNVSQNYFGQSSGVIGGGNVGIDLFDQRRNAFNYNPNMVFPNHTPPMFGYNNDGVLVPISNMNYMSSYNFNQS</sequence>
<dbReference type="InterPro" id="IPR036879">
    <property type="entry name" value="TF_MADSbox_sf"/>
</dbReference>
<keyword evidence="5" id="KW-0539">Nucleus</keyword>
<comment type="subcellular location">
    <subcellularLocation>
        <location evidence="1">Nucleus</location>
    </subcellularLocation>
</comment>
<dbReference type="OrthoDB" id="2284405at2759"/>
<evidence type="ECO:0000256" key="3">
    <source>
        <dbReference type="ARBA" id="ARBA00023125"/>
    </source>
</evidence>
<dbReference type="KEGG" id="ath:AT4G36590"/>
<reference evidence="9" key="2">
    <citation type="submission" date="2016-03" db="EMBL/GenBank/DDBJ databases">
        <title>Full-length assembly of Arabidopsis thaliana Ler reveals the complement of translocations and inversions.</title>
        <authorList>
            <person name="Zapata L."/>
            <person name="Schneeberger K."/>
            <person name="Ossowski S."/>
        </authorList>
    </citation>
    <scope>NUCLEOTIDE SEQUENCE [LARGE SCALE GENOMIC DNA]</scope>
    <source>
        <tissue evidence="9">Leaf</tissue>
    </source>
</reference>
<gene>
    <name evidence="9" type="ordered locus">AXX17_At4g41670</name>
    <name evidence="10" type="ORF">AN1_LOCUS20505</name>
    <name evidence="8" type="ORF">C24_LOCUS20400</name>
</gene>
<dbReference type="PROSITE" id="PS50066">
    <property type="entry name" value="MADS_BOX_2"/>
    <property type="match status" value="1"/>
</dbReference>
<dbReference type="Gramene" id="AT4G36590.1">
    <property type="protein sequence ID" value="AT4G36590.1"/>
    <property type="gene ID" value="AT4G36590"/>
</dbReference>
<dbReference type="PRINTS" id="PR00404">
    <property type="entry name" value="MADSDOMAIN"/>
</dbReference>
<evidence type="ECO:0000259" key="7">
    <source>
        <dbReference type="PROSITE" id="PS50066"/>
    </source>
</evidence>
<dbReference type="EMBL" id="CACRSJ010000109">
    <property type="protein sequence ID" value="VYS65096.1"/>
    <property type="molecule type" value="Genomic_DNA"/>
</dbReference>
<keyword evidence="4" id="KW-0804">Transcription</keyword>
<dbReference type="SMR" id="A0A178UZM5"/>
<dbReference type="FunFam" id="3.40.1810.10:FF:000006">
    <property type="entry name" value="Agamous-like MADS-box protein AGL62"/>
    <property type="match status" value="1"/>
</dbReference>
<dbReference type="PANTHER" id="PTHR11945:SF776">
    <property type="entry name" value="AGAMOUS-LIKE 50-RELATED"/>
    <property type="match status" value="1"/>
</dbReference>
<proteinExistence type="predicted"/>
<reference evidence="11" key="1">
    <citation type="journal article" date="2016" name="Proc. Natl. Acad. Sci. U.S.A.">
        <title>Chromosome-level assembly of Arabidopsis thaliana Ler reveals the extent of translocation and inversion polymorphisms.</title>
        <authorList>
            <person name="Zapata L."/>
            <person name="Ding J."/>
            <person name="Willing E.M."/>
            <person name="Hartwig B."/>
            <person name="Bezdan D."/>
            <person name="Jiao W.B."/>
            <person name="Patel V."/>
            <person name="Velikkakam James G."/>
            <person name="Koornneef M."/>
            <person name="Ossowski S."/>
            <person name="Schneeberger K."/>
        </authorList>
    </citation>
    <scope>NUCLEOTIDE SEQUENCE [LARGE SCALE GENOMIC DNA]</scope>
    <source>
        <strain evidence="11">cv. Landsberg erecta</strain>
    </source>
</reference>
<dbReference type="PANTHER" id="PTHR11945">
    <property type="entry name" value="MADS BOX PROTEIN"/>
    <property type="match status" value="1"/>
</dbReference>
<evidence type="ECO:0000313" key="13">
    <source>
        <dbReference type="Proteomes" id="UP000434276"/>
    </source>
</evidence>
<dbReference type="Proteomes" id="UP000078284">
    <property type="component" value="Chromosome 4"/>
</dbReference>
<dbReference type="ExpressionAtlas" id="A0A178UZM5">
    <property type="expression patterns" value="baseline and differential"/>
</dbReference>
<dbReference type="OMA" id="VPISNMN"/>
<evidence type="ECO:0000313" key="12">
    <source>
        <dbReference type="Proteomes" id="UP000426265"/>
    </source>
</evidence>
<reference evidence="8 13" key="3">
    <citation type="submission" date="2019-12" db="EMBL/GenBank/DDBJ databases">
        <authorList>
            <person name="Jiao W.-B."/>
            <person name="Schneeberger K."/>
        </authorList>
    </citation>
    <scope>NUCLEOTIDE SEQUENCE [LARGE SCALE GENOMIC DNA]</scope>
    <source>
        <strain evidence="12">cv. An-1</strain>
        <strain evidence="13">cv. C24</strain>
    </source>
</reference>
<organism evidence="9 11">
    <name type="scientific">Arabidopsis thaliana</name>
    <name type="common">Mouse-ear cress</name>
    <dbReference type="NCBI Taxonomy" id="3702"/>
    <lineage>
        <taxon>Eukaryota</taxon>
        <taxon>Viridiplantae</taxon>
        <taxon>Streptophyta</taxon>
        <taxon>Embryophyta</taxon>
        <taxon>Tracheophyta</taxon>
        <taxon>Spermatophyta</taxon>
        <taxon>Magnoliopsida</taxon>
        <taxon>eudicotyledons</taxon>
        <taxon>Gunneridae</taxon>
        <taxon>Pentapetalae</taxon>
        <taxon>rosids</taxon>
        <taxon>malvids</taxon>
        <taxon>Brassicales</taxon>
        <taxon>Brassicaceae</taxon>
        <taxon>Camelineae</taxon>
        <taxon>Arabidopsis</taxon>
    </lineage>
</organism>
<feature type="coiled-coil region" evidence="6">
    <location>
        <begin position="115"/>
        <end position="169"/>
    </location>
</feature>
<dbReference type="InterPro" id="IPR002100">
    <property type="entry name" value="TF_MADSbox"/>
</dbReference>
<evidence type="ECO:0000313" key="8">
    <source>
        <dbReference type="EMBL" id="CAA0397701.1"/>
    </source>
</evidence>
<dbReference type="AlphaFoldDB" id="A0A178UZM5"/>
<name>A0A178UZM5_ARATH</name>
<keyword evidence="2" id="KW-0805">Transcription regulation</keyword>
<dbReference type="RefSeq" id="NP_195377.1">
    <property type="nucleotide sequence ID" value="NM_119822.1"/>
</dbReference>
<dbReference type="GO" id="GO:0000977">
    <property type="term" value="F:RNA polymerase II transcription regulatory region sequence-specific DNA binding"/>
    <property type="evidence" value="ECO:0007669"/>
    <property type="project" value="InterPro"/>
</dbReference>
<dbReference type="SUPFAM" id="SSF55455">
    <property type="entry name" value="SRF-like"/>
    <property type="match status" value="1"/>
</dbReference>
<evidence type="ECO:0000313" key="10">
    <source>
        <dbReference type="EMBL" id="VYS65096.1"/>
    </source>
</evidence>
<evidence type="ECO:0000313" key="9">
    <source>
        <dbReference type="EMBL" id="OAO98953.1"/>
    </source>
</evidence>
<evidence type="ECO:0000256" key="4">
    <source>
        <dbReference type="ARBA" id="ARBA00023163"/>
    </source>
</evidence>
<dbReference type="Gene3D" id="3.40.1810.10">
    <property type="entry name" value="Transcription factor, MADS-box"/>
    <property type="match status" value="1"/>
</dbReference>
<dbReference type="InterPro" id="IPR033896">
    <property type="entry name" value="MEF2-like_N"/>
</dbReference>
<evidence type="ECO:0000256" key="2">
    <source>
        <dbReference type="ARBA" id="ARBA00023015"/>
    </source>
</evidence>
<keyword evidence="6" id="KW-0175">Coiled coil</keyword>
<dbReference type="CDD" id="cd00265">
    <property type="entry name" value="MADS_MEF2_like"/>
    <property type="match status" value="1"/>
</dbReference>
<dbReference type="SMART" id="SM00432">
    <property type="entry name" value="MADS"/>
    <property type="match status" value="1"/>
</dbReference>
<evidence type="ECO:0000256" key="1">
    <source>
        <dbReference type="ARBA" id="ARBA00004123"/>
    </source>
</evidence>
<keyword evidence="3" id="KW-0238">DNA-binding</keyword>
<dbReference type="EMBL" id="LUHQ01000004">
    <property type="protein sequence ID" value="OAO98953.1"/>
    <property type="molecule type" value="Genomic_DNA"/>
</dbReference>
<accession>A0A178UZM5</accession>
<protein>
    <recommendedName>
        <fullName evidence="7">MADS-box domain-containing protein</fullName>
    </recommendedName>
</protein>
<feature type="domain" description="MADS-box" evidence="7">
    <location>
        <begin position="6"/>
        <end position="66"/>
    </location>
</feature>